<accession>R7W0K4</accession>
<proteinExistence type="predicted"/>
<sequence>MEALENDETILLFQDILVILKMKKRVLLLAIYIITNQGLFARRGRRRRKGAAGCSGARALVSRVRSASPREDLEGDYPRSCANFSSIDNTKLQSKPSIRISSQSRSKSWSDEITALIGWD</sequence>
<name>R7W0K4_AEGTA</name>
<dbReference type="AlphaFoldDB" id="R7W0K4"/>
<reference evidence="1" key="1">
    <citation type="submission" date="2015-06" db="UniProtKB">
        <authorList>
            <consortium name="EnsemblPlants"/>
        </authorList>
    </citation>
    <scope>IDENTIFICATION</scope>
</reference>
<dbReference type="EnsemblPlants" id="EMT02190">
    <property type="protein sequence ID" value="EMT02190"/>
    <property type="gene ID" value="F775_25079"/>
</dbReference>
<organism evidence="1">
    <name type="scientific">Aegilops tauschii</name>
    <name type="common">Tausch's goatgrass</name>
    <name type="synonym">Aegilops squarrosa</name>
    <dbReference type="NCBI Taxonomy" id="37682"/>
    <lineage>
        <taxon>Eukaryota</taxon>
        <taxon>Viridiplantae</taxon>
        <taxon>Streptophyta</taxon>
        <taxon>Embryophyta</taxon>
        <taxon>Tracheophyta</taxon>
        <taxon>Spermatophyta</taxon>
        <taxon>Magnoliopsida</taxon>
        <taxon>Liliopsida</taxon>
        <taxon>Poales</taxon>
        <taxon>Poaceae</taxon>
        <taxon>BOP clade</taxon>
        <taxon>Pooideae</taxon>
        <taxon>Triticodae</taxon>
        <taxon>Triticeae</taxon>
        <taxon>Triticinae</taxon>
        <taxon>Aegilops</taxon>
    </lineage>
</organism>
<evidence type="ECO:0000313" key="1">
    <source>
        <dbReference type="EnsemblPlants" id="EMT02190"/>
    </source>
</evidence>
<protein>
    <submittedName>
        <fullName evidence="1">Uncharacterized protein</fullName>
    </submittedName>
</protein>